<accession>A0A1F2PCM7</accession>
<keyword evidence="2" id="KW-1185">Reference proteome</keyword>
<name>A0A1F2PCM7_9EURY</name>
<reference evidence="1" key="1">
    <citation type="submission" date="2016-05" db="EMBL/GenBank/DDBJ databases">
        <title>Microbial consortia oxidize butane by reversing methanogenesis.</title>
        <authorList>
            <person name="Laso-Perez R."/>
            <person name="Richter M."/>
            <person name="Wegener G."/>
            <person name="Musat F."/>
        </authorList>
    </citation>
    <scope>NUCLEOTIDE SEQUENCE [LARGE SCALE GENOMIC DNA]</scope>
    <source>
        <strain evidence="1">BOX2</strain>
    </source>
</reference>
<comment type="caution">
    <text evidence="1">The sequence shown here is derived from an EMBL/GenBank/DDBJ whole genome shotgun (WGS) entry which is preliminary data.</text>
</comment>
<organism evidence="1 2">
    <name type="scientific">Candidatus Syntropharchaeum caldarium</name>
    <dbReference type="NCBI Taxonomy" id="1838285"/>
    <lineage>
        <taxon>Archaea</taxon>
        <taxon>Methanobacteriati</taxon>
        <taxon>Methanobacteriota</taxon>
        <taxon>Stenosarchaea group</taxon>
        <taxon>Methanomicrobia</taxon>
        <taxon>Methanosarcinales</taxon>
        <taxon>ANME-2 cluster</taxon>
        <taxon>Candidatus Syntropharchaeum</taxon>
    </lineage>
</organism>
<sequence length="75" mass="8362">MRVVIQKYKYSNVEGYYGGDSIASICPRCGEEKGAEIGEIELPIGKTRRQPVSIKLCGGCGLVFYERIEKVKEFA</sequence>
<evidence type="ECO:0000313" key="1">
    <source>
        <dbReference type="EMBL" id="OFV68396.1"/>
    </source>
</evidence>
<dbReference type="EMBL" id="LYOS01000001">
    <property type="protein sequence ID" value="OFV68396.1"/>
    <property type="molecule type" value="Genomic_DNA"/>
</dbReference>
<dbReference type="Proteomes" id="UP000186940">
    <property type="component" value="Unassembled WGS sequence"/>
</dbReference>
<protein>
    <submittedName>
        <fullName evidence="1">Uncharacterized protein</fullName>
    </submittedName>
</protein>
<dbReference type="AlphaFoldDB" id="A0A1F2PCM7"/>
<proteinExistence type="predicted"/>
<evidence type="ECO:0000313" key="2">
    <source>
        <dbReference type="Proteomes" id="UP000186940"/>
    </source>
</evidence>
<gene>
    <name evidence="1" type="ORF">SCAL_000072</name>
</gene>